<dbReference type="SUPFAM" id="SSF56300">
    <property type="entry name" value="Metallo-dependent phosphatases"/>
    <property type="match status" value="2"/>
</dbReference>
<keyword evidence="1" id="KW-0472">Membrane</keyword>
<reference evidence="4 5" key="2">
    <citation type="submission" date="2024-07" db="EMBL/GenBank/DDBJ databases">
        <authorList>
            <person name="Akdeniz Z."/>
        </authorList>
    </citation>
    <scope>NUCLEOTIDE SEQUENCE [LARGE SCALE GENOMIC DNA]</scope>
</reference>
<keyword evidence="1" id="KW-1133">Transmembrane helix</keyword>
<evidence type="ECO:0000313" key="4">
    <source>
        <dbReference type="EMBL" id="CAL6069534.1"/>
    </source>
</evidence>
<gene>
    <name evidence="4" type="ORF">HINF_LOCUS54024</name>
    <name evidence="3" type="ORF">HINF_LOCUS8026</name>
</gene>
<feature type="transmembrane region" description="Helical" evidence="1">
    <location>
        <begin position="199"/>
        <end position="220"/>
    </location>
</feature>
<dbReference type="Pfam" id="PF00149">
    <property type="entry name" value="Metallophos"/>
    <property type="match status" value="1"/>
</dbReference>
<dbReference type="EMBL" id="CAXDID020000278">
    <property type="protein sequence ID" value="CAL6069534.1"/>
    <property type="molecule type" value="Genomic_DNA"/>
</dbReference>
<accession>A0AA86TKZ2</accession>
<feature type="domain" description="Calcineurin-like phosphoesterase" evidence="2">
    <location>
        <begin position="697"/>
        <end position="866"/>
    </location>
</feature>
<comment type="caution">
    <text evidence="3">The sequence shown here is derived from an EMBL/GenBank/DDBJ whole genome shotgun (WGS) entry which is preliminary data.</text>
</comment>
<protein>
    <submittedName>
        <fullName evidence="3">Alkaline phosphatase</fullName>
    </submittedName>
    <submittedName>
        <fullName evidence="4">Alkaline_phosphatase</fullName>
    </submittedName>
</protein>
<name>A0AA86TKZ2_9EUKA</name>
<feature type="transmembrane region" description="Helical" evidence="1">
    <location>
        <begin position="77"/>
        <end position="95"/>
    </location>
</feature>
<dbReference type="GO" id="GO:0016787">
    <property type="term" value="F:hydrolase activity"/>
    <property type="evidence" value="ECO:0007669"/>
    <property type="project" value="InterPro"/>
</dbReference>
<evidence type="ECO:0000313" key="3">
    <source>
        <dbReference type="EMBL" id="CAI9920381.1"/>
    </source>
</evidence>
<dbReference type="InterPro" id="IPR004843">
    <property type="entry name" value="Calcineurin-like_PHP"/>
</dbReference>
<dbReference type="AlphaFoldDB" id="A0AA86TKZ2"/>
<dbReference type="Proteomes" id="UP001642409">
    <property type="component" value="Unassembled WGS sequence"/>
</dbReference>
<keyword evidence="5" id="KW-1185">Reference proteome</keyword>
<dbReference type="EMBL" id="CATOUU010000199">
    <property type="protein sequence ID" value="CAI9920381.1"/>
    <property type="molecule type" value="Genomic_DNA"/>
</dbReference>
<evidence type="ECO:0000256" key="1">
    <source>
        <dbReference type="SAM" id="Phobius"/>
    </source>
</evidence>
<dbReference type="InterPro" id="IPR029052">
    <property type="entry name" value="Metallo-depent_PP-like"/>
</dbReference>
<organism evidence="3">
    <name type="scientific">Hexamita inflata</name>
    <dbReference type="NCBI Taxonomy" id="28002"/>
    <lineage>
        <taxon>Eukaryota</taxon>
        <taxon>Metamonada</taxon>
        <taxon>Diplomonadida</taxon>
        <taxon>Hexamitidae</taxon>
        <taxon>Hexamitinae</taxon>
        <taxon>Hexamita</taxon>
    </lineage>
</organism>
<sequence length="964" mass="110231">MYQIIPGRQWDGHSFYNNQQAVRLQNTAIKTMCMLDSCESRHEVTLQIEPIWQKYYSKLIVRRYINQKTTYFITKPLAATVIIAVLVCVHILCILNQLWYISNLLIFSCVYKHENSINQYSLQTSQDEKDQLIQNNSQEIYQDIGDTKQPRITKLNMAMITTTSIYVLGFIGLMIYAAIVIANQQLCFIFGDVSDGIEYLIICGCALAASIPSVLLLFAIYKQKQILRIQSYQVICIVFETVLLVVCVVAVSLSHSKNWGPLIEPRGNGASITWWTQRKQISSLCVDGKLYYQSSDQSTKIAGNCQYVPTYKTNNHNLLIPSVQFIFQLFDDNFTFSNVVKEDISFFVTSDILSSRQYLQKSLEGTQQYDIHVSAGDTIQHFSNKDMFKLLSNPDQLKFLQAVGEQDAKSALQEFNYLQQVHGVCFYFVSAFDEHSQMTTASIEIAIQFLEREIYSCSGIKFIVSHQPVYSTGEHGANPQFSIAMQSFLDRHEDSNIMAVFGGRDHVFSSYQKDGVYFFNTGSSGSRLTNVFETSEMQNRTWKANRLDGPQPSDQHLNFGGEFHLLSLLQHTRVEVNVSKSGVGYVIKNIETGKVESTFAQEIKKPRFWGPIVSPYENGANITWWTRDPVKTSVCIDGKLYYGTNNMHETQTLEDCSLEPAVEKLYFHSIFVDHQLFDAVVEGKEIHFDNRPKDSVKFIITSDAHEMTPIIRRSIQNMEDFDFHICGGDQTYWSTAIEYDLAFPNWHQKPFCQCQGNHEAYATRRPVKQRDTTFHQQINGVHFFSVFIFNESDIAATDDLKVNESIAWLDANIPLYNGPKYILTHYPMYSTGGFGSYPLFTTQLEALIDKYANNQILAVISGHDHIFAAFKRNNIFTFVAASGGGVLSKVNDLETMGDISRVWNGTELHGPIKSDTKWSMNYENHLDSYLKFTRTEVQFGSGRVKYVVRDLESWDVLVEYEQEY</sequence>
<feature type="transmembrane region" description="Helical" evidence="1">
    <location>
        <begin position="157"/>
        <end position="179"/>
    </location>
</feature>
<feature type="transmembrane region" description="Helical" evidence="1">
    <location>
        <begin position="232"/>
        <end position="253"/>
    </location>
</feature>
<evidence type="ECO:0000313" key="5">
    <source>
        <dbReference type="Proteomes" id="UP001642409"/>
    </source>
</evidence>
<dbReference type="Gene3D" id="3.60.21.10">
    <property type="match status" value="2"/>
</dbReference>
<evidence type="ECO:0000259" key="2">
    <source>
        <dbReference type="Pfam" id="PF00149"/>
    </source>
</evidence>
<proteinExistence type="predicted"/>
<reference evidence="3" key="1">
    <citation type="submission" date="2023-06" db="EMBL/GenBank/DDBJ databases">
        <authorList>
            <person name="Kurt Z."/>
        </authorList>
    </citation>
    <scope>NUCLEOTIDE SEQUENCE</scope>
</reference>
<keyword evidence="1" id="KW-0812">Transmembrane</keyword>